<dbReference type="AlphaFoldDB" id="A0A1Y1WG74"/>
<keyword evidence="3" id="KW-0472">Membrane</keyword>
<feature type="region of interest" description="Disordered" evidence="2">
    <location>
        <begin position="154"/>
        <end position="198"/>
    </location>
</feature>
<comment type="caution">
    <text evidence="4">The sequence shown here is derived from an EMBL/GenBank/DDBJ whole genome shotgun (WGS) entry which is preliminary data.</text>
</comment>
<sequence>MGLGSFLRTIDNETFLMTCGIIVFFIPFFTIVMITGSENMTLHDYVFLFSGAAMGPTGLFAIANDNTMNMKINAVYLAYAAYVELSYLIDNKNGKIQLPTAAANLIPFFFIFFVVNLICLIHYIINFKGTLEERILRGDFKDDPFLKEIIDHDKREHEKEREAERQRIARNEARKAAKEAKKLEKENAKKEAEEKKDI</sequence>
<proteinExistence type="predicted"/>
<dbReference type="OrthoDB" id="2150648at2759"/>
<organism evidence="4 5">
    <name type="scientific">Anaeromyces robustus</name>
    <dbReference type="NCBI Taxonomy" id="1754192"/>
    <lineage>
        <taxon>Eukaryota</taxon>
        <taxon>Fungi</taxon>
        <taxon>Fungi incertae sedis</taxon>
        <taxon>Chytridiomycota</taxon>
        <taxon>Chytridiomycota incertae sedis</taxon>
        <taxon>Neocallimastigomycetes</taxon>
        <taxon>Neocallimastigales</taxon>
        <taxon>Neocallimastigaceae</taxon>
        <taxon>Anaeromyces</taxon>
    </lineage>
</organism>
<keyword evidence="3" id="KW-1133">Transmembrane helix</keyword>
<keyword evidence="5" id="KW-1185">Reference proteome</keyword>
<dbReference type="EMBL" id="MCFG01000395">
    <property type="protein sequence ID" value="ORX72550.1"/>
    <property type="molecule type" value="Genomic_DNA"/>
</dbReference>
<evidence type="ECO:0000256" key="3">
    <source>
        <dbReference type="SAM" id="Phobius"/>
    </source>
</evidence>
<feature type="transmembrane region" description="Helical" evidence="3">
    <location>
        <begin position="101"/>
        <end position="125"/>
    </location>
</feature>
<evidence type="ECO:0000313" key="5">
    <source>
        <dbReference type="Proteomes" id="UP000193944"/>
    </source>
</evidence>
<feature type="transmembrane region" description="Helical" evidence="3">
    <location>
        <begin position="46"/>
        <end position="64"/>
    </location>
</feature>
<evidence type="ECO:0000256" key="2">
    <source>
        <dbReference type="SAM" id="MobiDB-lite"/>
    </source>
</evidence>
<accession>A0A1Y1WG74</accession>
<gene>
    <name evidence="4" type="ORF">BCR32DRAFT_297229</name>
</gene>
<keyword evidence="3" id="KW-0812">Transmembrane</keyword>
<keyword evidence="1" id="KW-0175">Coiled coil</keyword>
<feature type="transmembrane region" description="Helical" evidence="3">
    <location>
        <begin position="15"/>
        <end position="34"/>
    </location>
</feature>
<feature type="coiled-coil region" evidence="1">
    <location>
        <begin position="154"/>
        <end position="198"/>
    </location>
</feature>
<protein>
    <submittedName>
        <fullName evidence="4">Uncharacterized protein</fullName>
    </submittedName>
</protein>
<evidence type="ECO:0000256" key="1">
    <source>
        <dbReference type="SAM" id="Coils"/>
    </source>
</evidence>
<dbReference type="Proteomes" id="UP000193944">
    <property type="component" value="Unassembled WGS sequence"/>
</dbReference>
<name>A0A1Y1WG74_9FUNG</name>
<reference evidence="4 5" key="2">
    <citation type="submission" date="2016-08" db="EMBL/GenBank/DDBJ databases">
        <title>Pervasive Adenine N6-methylation of Active Genes in Fungi.</title>
        <authorList>
            <consortium name="DOE Joint Genome Institute"/>
            <person name="Mondo S.J."/>
            <person name="Dannebaum R.O."/>
            <person name="Kuo R.C."/>
            <person name="Labutti K."/>
            <person name="Haridas S."/>
            <person name="Kuo A."/>
            <person name="Salamov A."/>
            <person name="Ahrendt S.R."/>
            <person name="Lipzen A."/>
            <person name="Sullivan W."/>
            <person name="Andreopoulos W.B."/>
            <person name="Clum A."/>
            <person name="Lindquist E."/>
            <person name="Daum C."/>
            <person name="Ramamoorthy G.K."/>
            <person name="Gryganskyi A."/>
            <person name="Culley D."/>
            <person name="Magnuson J.K."/>
            <person name="James T.Y."/>
            <person name="O'Malley M.A."/>
            <person name="Stajich J.E."/>
            <person name="Spatafora J.W."/>
            <person name="Visel A."/>
            <person name="Grigoriev I.V."/>
        </authorList>
    </citation>
    <scope>NUCLEOTIDE SEQUENCE [LARGE SCALE GENOMIC DNA]</scope>
    <source>
        <strain evidence="4 5">S4</strain>
    </source>
</reference>
<feature type="transmembrane region" description="Helical" evidence="3">
    <location>
        <begin position="70"/>
        <end position="89"/>
    </location>
</feature>
<reference evidence="4 5" key="1">
    <citation type="submission" date="2016-08" db="EMBL/GenBank/DDBJ databases">
        <title>A Parts List for Fungal Cellulosomes Revealed by Comparative Genomics.</title>
        <authorList>
            <consortium name="DOE Joint Genome Institute"/>
            <person name="Haitjema C.H."/>
            <person name="Gilmore S.P."/>
            <person name="Henske J.K."/>
            <person name="Solomon K.V."/>
            <person name="De Groot R."/>
            <person name="Kuo A."/>
            <person name="Mondo S.J."/>
            <person name="Salamov A.A."/>
            <person name="Labutti K."/>
            <person name="Zhao Z."/>
            <person name="Chiniquy J."/>
            <person name="Barry K."/>
            <person name="Brewer H.M."/>
            <person name="Purvine S.O."/>
            <person name="Wright A.T."/>
            <person name="Boxma B."/>
            <person name="Van Alen T."/>
            <person name="Hackstein J.H."/>
            <person name="Baker S.E."/>
            <person name="Grigoriev I.V."/>
            <person name="O'Malley M.A."/>
        </authorList>
    </citation>
    <scope>NUCLEOTIDE SEQUENCE [LARGE SCALE GENOMIC DNA]</scope>
    <source>
        <strain evidence="4 5">S4</strain>
    </source>
</reference>
<evidence type="ECO:0000313" key="4">
    <source>
        <dbReference type="EMBL" id="ORX72550.1"/>
    </source>
</evidence>